<feature type="region of interest" description="Disordered" evidence="2">
    <location>
        <begin position="455"/>
        <end position="530"/>
    </location>
</feature>
<dbReference type="GO" id="GO:0005886">
    <property type="term" value="C:plasma membrane"/>
    <property type="evidence" value="ECO:0007669"/>
    <property type="project" value="TreeGrafter"/>
</dbReference>
<accession>A0A7R8X8R6</accession>
<dbReference type="GO" id="GO:0046854">
    <property type="term" value="P:phosphatidylinositol phosphate biosynthetic process"/>
    <property type="evidence" value="ECO:0007669"/>
    <property type="project" value="TreeGrafter"/>
</dbReference>
<dbReference type="InterPro" id="IPR027484">
    <property type="entry name" value="PInositol-4-P-5-kinase_N"/>
</dbReference>
<keyword evidence="1" id="KW-0808">Transferase</keyword>
<keyword evidence="5" id="KW-1185">Reference proteome</keyword>
<proteinExistence type="predicted"/>
<gene>
    <name evidence="4" type="ORF">DSTB1V02_LOCUS3150</name>
</gene>
<dbReference type="CDD" id="cd02440">
    <property type="entry name" value="AdoMet_MTases"/>
    <property type="match status" value="1"/>
</dbReference>
<dbReference type="SUPFAM" id="SSF53335">
    <property type="entry name" value="S-adenosyl-L-methionine-dependent methyltransferases"/>
    <property type="match status" value="1"/>
</dbReference>
<dbReference type="PROSITE" id="PS51455">
    <property type="entry name" value="PIPK"/>
    <property type="match status" value="1"/>
</dbReference>
<dbReference type="Pfam" id="PF01504">
    <property type="entry name" value="PIP5K"/>
    <property type="match status" value="1"/>
</dbReference>
<dbReference type="CDD" id="cd17301">
    <property type="entry name" value="PIPKc_PIP5KI"/>
    <property type="match status" value="1"/>
</dbReference>
<evidence type="ECO:0000313" key="4">
    <source>
        <dbReference type="EMBL" id="CAD7243219.1"/>
    </source>
</evidence>
<name>A0A7R8X8R6_9CRUS</name>
<dbReference type="Gene3D" id="3.30.810.10">
    <property type="entry name" value="2-Layer Sandwich"/>
    <property type="match status" value="1"/>
</dbReference>
<dbReference type="SUPFAM" id="SSF56104">
    <property type="entry name" value="SAICAR synthase-like"/>
    <property type="match status" value="1"/>
</dbReference>
<protein>
    <recommendedName>
        <fullName evidence="3">PIPK domain-containing protein</fullName>
    </recommendedName>
</protein>
<evidence type="ECO:0000259" key="3">
    <source>
        <dbReference type="PROSITE" id="PS51455"/>
    </source>
</evidence>
<dbReference type="EMBL" id="LR899905">
    <property type="protein sequence ID" value="CAD7243219.1"/>
    <property type="molecule type" value="Genomic_DNA"/>
</dbReference>
<dbReference type="AlphaFoldDB" id="A0A7R8X8R6"/>
<sequence length="838" mass="92544">MGEGSTHTPAHHYGDYKFKTYAALAFRYFRDLFGIQPDDFLLSMCNAPLRELSNPGASGSIFYLTEDDEFIIKTVQHKEGEFLQKLLPGYFMNLNQNPRTLLPKFFGLYCYQCNSKNVRLAVMNNLLPSSITYHQKYDLKGSTYKRRASKHERIKASPTFKDLDFIEHHPEGLMLEADTYNALMKTMQRDCRVLESFKIMDYSLLVGIHNLDQAAKDRASRSKTLNHSQAPPFDGEVGGDGGPSGDAMELVSPLSPPYTSLPPALEGETHERLPLNLVRSKSMNRQRLVAHSTAMESIQAESEPIDEDESLPPGGIPARNAKGERLLLFLGVIDILQSYRLKKKLEHTWKAMIHDGDSVSVHRPSFYAQRFLDFMSKKVFKKIPSPLKHSPSKRKNMSLRHYALASTDSGEGGPSDIPTNSEKCPGSNIQAGGGGVMSPVAKTFPPILQDRVPQSLTQSQSTQMKDPTSILPSHTHQTASALISRSMTPSSSRVPPPVPPRFPRSSARTVNRAETLGPSSPNRRLGPDSGSPIFRGHTLQHVYHGEQGGGRFEGSNEPISISQIQLESKWDSTSTTSGIGSTLRTVTWTPPLSTDTPTWTEGTPSFTESSSSEGAPTTPHRRGVRLERKNECELETEEYGEEDEEKSVGQRAALIGVCVTGGAGILISIVAWPFVSPAFRRLCLPFVPATNSQVRNVLLALQHYPKNSSVVDLGSGDGRLVIEAAKKGYKATGIELNPWLVLYSQFLALKHGISKSHCHFKKGDLWKSNIGLYDAVIIFGVEEMMPQLEKKLVEELRNDGSVIACRFPLPNSVPLKIVGSGIDAVWLYSKKSLGKSLS</sequence>
<feature type="region of interest" description="Disordered" evidence="2">
    <location>
        <begin position="294"/>
        <end position="316"/>
    </location>
</feature>
<feature type="region of interest" description="Disordered" evidence="2">
    <location>
        <begin position="572"/>
        <end position="629"/>
    </location>
</feature>
<feature type="region of interest" description="Disordered" evidence="2">
    <location>
        <begin position="219"/>
        <end position="244"/>
    </location>
</feature>
<dbReference type="Proteomes" id="UP000677054">
    <property type="component" value="Unassembled WGS sequence"/>
</dbReference>
<dbReference type="InterPro" id="IPR027483">
    <property type="entry name" value="PInositol-4-P-4/5-kinase_C_sf"/>
</dbReference>
<dbReference type="EMBL" id="CAJPEV010000388">
    <property type="protein sequence ID" value="CAG0884756.1"/>
    <property type="molecule type" value="Genomic_DNA"/>
</dbReference>
<feature type="compositionally biased region" description="Polar residues" evidence="2">
    <location>
        <begin position="455"/>
        <end position="483"/>
    </location>
</feature>
<dbReference type="PANTHER" id="PTHR23086">
    <property type="entry name" value="PHOSPHATIDYLINOSITOL-4-PHOSPHATE 5-KINASE"/>
    <property type="match status" value="1"/>
</dbReference>
<dbReference type="OrthoDB" id="70770at2759"/>
<evidence type="ECO:0000256" key="2">
    <source>
        <dbReference type="SAM" id="MobiDB-lite"/>
    </source>
</evidence>
<keyword evidence="1" id="KW-0067">ATP-binding</keyword>
<dbReference type="Gene3D" id="3.40.50.150">
    <property type="entry name" value="Vaccinia Virus protein VP39"/>
    <property type="match status" value="1"/>
</dbReference>
<dbReference type="InterPro" id="IPR002498">
    <property type="entry name" value="PInositol-4-P-4/5-kinase_core"/>
</dbReference>
<dbReference type="GO" id="GO:0016308">
    <property type="term" value="F:1-phosphatidylinositol-4-phosphate 5-kinase activity"/>
    <property type="evidence" value="ECO:0007669"/>
    <property type="project" value="TreeGrafter"/>
</dbReference>
<dbReference type="PANTHER" id="PTHR23086:SF101">
    <property type="entry name" value="LP03320P-RELATED"/>
    <property type="match status" value="1"/>
</dbReference>
<dbReference type="InterPro" id="IPR023610">
    <property type="entry name" value="PInositol-4/5-P-5/4-kinase"/>
</dbReference>
<reference evidence="4" key="1">
    <citation type="submission" date="2020-11" db="EMBL/GenBank/DDBJ databases">
        <authorList>
            <person name="Tran Van P."/>
        </authorList>
    </citation>
    <scope>NUCLEOTIDE SEQUENCE</scope>
</reference>
<dbReference type="GO" id="GO:0005524">
    <property type="term" value="F:ATP binding"/>
    <property type="evidence" value="ECO:0007669"/>
    <property type="project" value="UniProtKB-UniRule"/>
</dbReference>
<organism evidence="4">
    <name type="scientific">Darwinula stevensoni</name>
    <dbReference type="NCBI Taxonomy" id="69355"/>
    <lineage>
        <taxon>Eukaryota</taxon>
        <taxon>Metazoa</taxon>
        <taxon>Ecdysozoa</taxon>
        <taxon>Arthropoda</taxon>
        <taxon>Crustacea</taxon>
        <taxon>Oligostraca</taxon>
        <taxon>Ostracoda</taxon>
        <taxon>Podocopa</taxon>
        <taxon>Podocopida</taxon>
        <taxon>Darwinulocopina</taxon>
        <taxon>Darwinuloidea</taxon>
        <taxon>Darwinulidae</taxon>
        <taxon>Darwinula</taxon>
    </lineage>
</organism>
<feature type="compositionally biased region" description="Low complexity" evidence="2">
    <location>
        <begin position="484"/>
        <end position="493"/>
    </location>
</feature>
<evidence type="ECO:0000313" key="5">
    <source>
        <dbReference type="Proteomes" id="UP000677054"/>
    </source>
</evidence>
<evidence type="ECO:0000256" key="1">
    <source>
        <dbReference type="PROSITE-ProRule" id="PRU00781"/>
    </source>
</evidence>
<dbReference type="Gene3D" id="3.30.800.10">
    <property type="entry name" value="Phosphatidylinositol Phosphate Kinase II Beta"/>
    <property type="match status" value="1"/>
</dbReference>
<dbReference type="SMART" id="SM00330">
    <property type="entry name" value="PIPKc"/>
    <property type="match status" value="1"/>
</dbReference>
<dbReference type="InterPro" id="IPR029063">
    <property type="entry name" value="SAM-dependent_MTases_sf"/>
</dbReference>
<feature type="compositionally biased region" description="Polar residues" evidence="2">
    <location>
        <begin position="583"/>
        <end position="615"/>
    </location>
</feature>
<feature type="compositionally biased region" description="Low complexity" evidence="2">
    <location>
        <begin position="572"/>
        <end position="582"/>
    </location>
</feature>
<keyword evidence="1" id="KW-0418">Kinase</keyword>
<keyword evidence="1" id="KW-0547">Nucleotide-binding</keyword>
<feature type="domain" description="PIPK" evidence="3">
    <location>
        <begin position="1"/>
        <end position="379"/>
    </location>
</feature>